<gene>
    <name evidence="1" type="ORF">D5086_005246</name>
</gene>
<protein>
    <submittedName>
        <fullName evidence="1">Uncharacterized protein</fullName>
    </submittedName>
</protein>
<sequence>MVSKLTPIIKRDIAEITKLGTDESESYGRNTGLIDSCYSFYLFPEQSSADSTFSKKKEKPKPKGTRSVPATKAIKRSGKVDGNLMPPDGPDSWPQKNSRRQWLVFYRINEMSLQGGGVIYGRGRNGGIFLVNHTRCANQTSAVSVSEILYENIKGTYNIRSSPMHFACSDSLPCTNITLSDVELLPAEGYSVLDPYCWNAIWSFTNPNYSSSFLLDGGHSRINLE</sequence>
<evidence type="ECO:0000313" key="1">
    <source>
        <dbReference type="EMBL" id="KAL3604387.1"/>
    </source>
</evidence>
<proteinExistence type="predicted"/>
<organism evidence="1 2">
    <name type="scientific">Populus alba</name>
    <name type="common">White poplar</name>
    <dbReference type="NCBI Taxonomy" id="43335"/>
    <lineage>
        <taxon>Eukaryota</taxon>
        <taxon>Viridiplantae</taxon>
        <taxon>Streptophyta</taxon>
        <taxon>Embryophyta</taxon>
        <taxon>Tracheophyta</taxon>
        <taxon>Spermatophyta</taxon>
        <taxon>Magnoliopsida</taxon>
        <taxon>eudicotyledons</taxon>
        <taxon>Gunneridae</taxon>
        <taxon>Pentapetalae</taxon>
        <taxon>rosids</taxon>
        <taxon>fabids</taxon>
        <taxon>Malpighiales</taxon>
        <taxon>Salicaceae</taxon>
        <taxon>Saliceae</taxon>
        <taxon>Populus</taxon>
    </lineage>
</organism>
<keyword evidence="2" id="KW-1185">Reference proteome</keyword>
<evidence type="ECO:0000313" key="2">
    <source>
        <dbReference type="Proteomes" id="UP000309997"/>
    </source>
</evidence>
<dbReference type="Proteomes" id="UP000309997">
    <property type="component" value="Unassembled WGS sequence"/>
</dbReference>
<accession>A0ACC4CT51</accession>
<dbReference type="EMBL" id="RCHU02000002">
    <property type="protein sequence ID" value="KAL3604387.1"/>
    <property type="molecule type" value="Genomic_DNA"/>
</dbReference>
<comment type="caution">
    <text evidence="1">The sequence shown here is derived from an EMBL/GenBank/DDBJ whole genome shotgun (WGS) entry which is preliminary data.</text>
</comment>
<reference evidence="1 2" key="1">
    <citation type="journal article" date="2024" name="Plant Biotechnol. J.">
        <title>Genome and CRISPR/Cas9 system of a widespread forest tree (Populus alba) in the world.</title>
        <authorList>
            <person name="Liu Y.J."/>
            <person name="Jiang P.F."/>
            <person name="Han X.M."/>
            <person name="Li X.Y."/>
            <person name="Wang H.M."/>
            <person name="Wang Y.J."/>
            <person name="Wang X.X."/>
            <person name="Zeng Q.Y."/>
        </authorList>
    </citation>
    <scope>NUCLEOTIDE SEQUENCE [LARGE SCALE GENOMIC DNA]</scope>
    <source>
        <strain evidence="2">cv. PAL-ZL1</strain>
    </source>
</reference>
<name>A0ACC4CT51_POPAL</name>